<feature type="domain" description="Tetracyclin repressor-like C-terminal" evidence="3">
    <location>
        <begin position="85"/>
        <end position="193"/>
    </location>
</feature>
<evidence type="ECO:0000256" key="1">
    <source>
        <dbReference type="ARBA" id="ARBA00023015"/>
    </source>
</evidence>
<dbReference type="RefSeq" id="WP_183322151.1">
    <property type="nucleotide sequence ID" value="NZ_JACHVQ010000003.1"/>
</dbReference>
<dbReference type="Gene3D" id="1.10.10.60">
    <property type="entry name" value="Homeodomain-like"/>
    <property type="match status" value="1"/>
</dbReference>
<dbReference type="AlphaFoldDB" id="A0A839NBT2"/>
<accession>A0A839NBT2</accession>
<dbReference type="InterPro" id="IPR011075">
    <property type="entry name" value="TetR_C"/>
</dbReference>
<keyword evidence="5" id="KW-1185">Reference proteome</keyword>
<dbReference type="Pfam" id="PF16925">
    <property type="entry name" value="TetR_C_13"/>
    <property type="match status" value="1"/>
</dbReference>
<evidence type="ECO:0000259" key="3">
    <source>
        <dbReference type="Pfam" id="PF16925"/>
    </source>
</evidence>
<keyword evidence="1" id="KW-0805">Transcription regulation</keyword>
<dbReference type="PANTHER" id="PTHR47506">
    <property type="entry name" value="TRANSCRIPTIONAL REGULATORY PROTEIN"/>
    <property type="match status" value="1"/>
</dbReference>
<evidence type="ECO:0000313" key="4">
    <source>
        <dbReference type="EMBL" id="MBB2893703.1"/>
    </source>
</evidence>
<dbReference type="Gene3D" id="1.10.357.10">
    <property type="entry name" value="Tetracycline Repressor, domain 2"/>
    <property type="match status" value="1"/>
</dbReference>
<protein>
    <submittedName>
        <fullName evidence="4">AcrR family transcriptional regulator</fullName>
    </submittedName>
</protein>
<proteinExistence type="predicted"/>
<dbReference type="EMBL" id="JACHVQ010000003">
    <property type="protein sequence ID" value="MBB2893703.1"/>
    <property type="molecule type" value="Genomic_DNA"/>
</dbReference>
<keyword evidence="2" id="KW-0804">Transcription</keyword>
<gene>
    <name evidence="4" type="ORF">FHU39_003734</name>
</gene>
<dbReference type="SUPFAM" id="SSF48498">
    <property type="entry name" value="Tetracyclin repressor-like, C-terminal domain"/>
    <property type="match status" value="1"/>
</dbReference>
<name>A0A839NBT2_9MICO</name>
<dbReference type="PANTHER" id="PTHR47506:SF6">
    <property type="entry name" value="HTH-TYPE TRANSCRIPTIONAL REPRESSOR NEMR"/>
    <property type="match status" value="1"/>
</dbReference>
<organism evidence="4 5">
    <name type="scientific">Flexivirga oryzae</name>
    <dbReference type="NCBI Taxonomy" id="1794944"/>
    <lineage>
        <taxon>Bacteria</taxon>
        <taxon>Bacillati</taxon>
        <taxon>Actinomycetota</taxon>
        <taxon>Actinomycetes</taxon>
        <taxon>Micrococcales</taxon>
        <taxon>Dermacoccaceae</taxon>
        <taxon>Flexivirga</taxon>
    </lineage>
</organism>
<evidence type="ECO:0000313" key="5">
    <source>
        <dbReference type="Proteomes" id="UP000559182"/>
    </source>
</evidence>
<comment type="caution">
    <text evidence="4">The sequence shown here is derived from an EMBL/GenBank/DDBJ whole genome shotgun (WGS) entry which is preliminary data.</text>
</comment>
<dbReference type="InterPro" id="IPR009057">
    <property type="entry name" value="Homeodomain-like_sf"/>
</dbReference>
<dbReference type="InterPro" id="IPR036271">
    <property type="entry name" value="Tet_transcr_reg_TetR-rel_C_sf"/>
</dbReference>
<dbReference type="Proteomes" id="UP000559182">
    <property type="component" value="Unassembled WGS sequence"/>
</dbReference>
<evidence type="ECO:0000256" key="2">
    <source>
        <dbReference type="ARBA" id="ARBA00023163"/>
    </source>
</evidence>
<dbReference type="SUPFAM" id="SSF46689">
    <property type="entry name" value="Homeodomain-like"/>
    <property type="match status" value="1"/>
</dbReference>
<sequence length="201" mass="21525">MGGRASAQAARQTRRNVLHTAADLASVEGLDSVTVGRLADLLQMSKSGVIGPFGTKEALQLETVELVFADFRARVWEPVRDTTPGLPRLLAACESWLAYSADPGYPGGCLLTQMTYDYDGRPGSVHDRLAEGRDLWRATLRADLRTAVEGGQLPASLDVEVVLFGMESVAAFVTPARLLHADGQAAEHGLRAIRQLLAVGT</sequence>
<reference evidence="4 5" key="1">
    <citation type="submission" date="2020-08" db="EMBL/GenBank/DDBJ databases">
        <title>Sequencing the genomes of 1000 actinobacteria strains.</title>
        <authorList>
            <person name="Klenk H.-P."/>
        </authorList>
    </citation>
    <scope>NUCLEOTIDE SEQUENCE [LARGE SCALE GENOMIC DNA]</scope>
    <source>
        <strain evidence="4 5">DSM 105369</strain>
    </source>
</reference>